<dbReference type="Proteomes" id="UP001457282">
    <property type="component" value="Unassembled WGS sequence"/>
</dbReference>
<gene>
    <name evidence="1" type="ORF">M0R45_036120</name>
</gene>
<comment type="caution">
    <text evidence="1">The sequence shown here is derived from an EMBL/GenBank/DDBJ whole genome shotgun (WGS) entry which is preliminary data.</text>
</comment>
<dbReference type="EMBL" id="JBEDUW010000007">
    <property type="protein sequence ID" value="KAK9912249.1"/>
    <property type="molecule type" value="Genomic_DNA"/>
</dbReference>
<keyword evidence="2" id="KW-1185">Reference proteome</keyword>
<evidence type="ECO:0000313" key="1">
    <source>
        <dbReference type="EMBL" id="KAK9912249.1"/>
    </source>
</evidence>
<reference evidence="1 2" key="1">
    <citation type="journal article" date="2023" name="G3 (Bethesda)">
        <title>A chromosome-length genome assembly and annotation of blackberry (Rubus argutus, cv. 'Hillquist').</title>
        <authorList>
            <person name="Bruna T."/>
            <person name="Aryal R."/>
            <person name="Dudchenko O."/>
            <person name="Sargent D.J."/>
            <person name="Mead D."/>
            <person name="Buti M."/>
            <person name="Cavallini A."/>
            <person name="Hytonen T."/>
            <person name="Andres J."/>
            <person name="Pham M."/>
            <person name="Weisz D."/>
            <person name="Mascagni F."/>
            <person name="Usai G."/>
            <person name="Natali L."/>
            <person name="Bassil N."/>
            <person name="Fernandez G.E."/>
            <person name="Lomsadze A."/>
            <person name="Armour M."/>
            <person name="Olukolu B."/>
            <person name="Poorten T."/>
            <person name="Britton C."/>
            <person name="Davik J."/>
            <person name="Ashrafi H."/>
            <person name="Aiden E.L."/>
            <person name="Borodovsky M."/>
            <person name="Worthington M."/>
        </authorList>
    </citation>
    <scope>NUCLEOTIDE SEQUENCE [LARGE SCALE GENOMIC DNA]</scope>
    <source>
        <strain evidence="1">PI 553951</strain>
    </source>
</reference>
<dbReference type="AlphaFoldDB" id="A0AAW1VV39"/>
<organism evidence="1 2">
    <name type="scientific">Rubus argutus</name>
    <name type="common">Southern blackberry</name>
    <dbReference type="NCBI Taxonomy" id="59490"/>
    <lineage>
        <taxon>Eukaryota</taxon>
        <taxon>Viridiplantae</taxon>
        <taxon>Streptophyta</taxon>
        <taxon>Embryophyta</taxon>
        <taxon>Tracheophyta</taxon>
        <taxon>Spermatophyta</taxon>
        <taxon>Magnoliopsida</taxon>
        <taxon>eudicotyledons</taxon>
        <taxon>Gunneridae</taxon>
        <taxon>Pentapetalae</taxon>
        <taxon>rosids</taxon>
        <taxon>fabids</taxon>
        <taxon>Rosales</taxon>
        <taxon>Rosaceae</taxon>
        <taxon>Rosoideae</taxon>
        <taxon>Rosoideae incertae sedis</taxon>
        <taxon>Rubus</taxon>
    </lineage>
</organism>
<evidence type="ECO:0000313" key="2">
    <source>
        <dbReference type="Proteomes" id="UP001457282"/>
    </source>
</evidence>
<protein>
    <submittedName>
        <fullName evidence="1">Uncharacterized protein</fullName>
    </submittedName>
</protein>
<accession>A0AAW1VV39</accession>
<sequence>MSGCLGRRDQGIDSGVMVSLAAWVRSFWVSRGELVDGVAVIDTVGRGAAGLGFTWIGVAASWWAEHERETSVTGGAVGNPSPRDLVNLGTWKPDSVMLIIGLQVN</sequence>
<name>A0AAW1VV39_RUBAR</name>
<proteinExistence type="predicted"/>